<protein>
    <submittedName>
        <fullName evidence="1">Uncharacterized protein</fullName>
    </submittedName>
</protein>
<evidence type="ECO:0000313" key="1">
    <source>
        <dbReference type="EMBL" id="QHT92064.1"/>
    </source>
</evidence>
<name>A0A6C0IFY8_9ZZZZ</name>
<reference evidence="1" key="1">
    <citation type="journal article" date="2020" name="Nature">
        <title>Giant virus diversity and host interactions through global metagenomics.</title>
        <authorList>
            <person name="Schulz F."/>
            <person name="Roux S."/>
            <person name="Paez-Espino D."/>
            <person name="Jungbluth S."/>
            <person name="Walsh D.A."/>
            <person name="Denef V.J."/>
            <person name="McMahon K.D."/>
            <person name="Konstantinidis K.T."/>
            <person name="Eloe-Fadrosh E.A."/>
            <person name="Kyrpides N.C."/>
            <person name="Woyke T."/>
        </authorList>
    </citation>
    <scope>NUCLEOTIDE SEQUENCE</scope>
    <source>
        <strain evidence="1">GVMAG-M-3300023184-86</strain>
    </source>
</reference>
<sequence>MKLTEKSKHLMSFFLKNKLISESKHTNKTDSILLTLYDDILNAYIYLLSLKKNKREKYYKLNIKKIVSAHQITKPKNFNSNSFPKEIRKTIDDNSSTEILYSFSLFDRNIKVFFIVEESIDRIKIETYNKHIDNIVLWLYILNEYGSKKCSANFTTYFYFTKLEKHVPDSNIDIIDQIHVNTGFTTTCPADSEIVIFREEEWFKVFIHETFHNFALDFSDMNNTTCHRTILNIFNVNSQVNLYEAYTEFWAEIMNITFCSFLSLKKKENEEEFLTNCEFLINFERTYSFFQMVKALDFMGLTYTDLYHKKHESIVMRSTLYKENTNVLAYYVIKTIMLNNYQSFLSWCKINNLSLLQFKKTVSNQSEFCKFIQKNYKTRSMLENVYKMESFYAGQIKDNSLTSNKASGKNDIHSFIINNMRMSICEMG</sequence>
<organism evidence="1">
    <name type="scientific">viral metagenome</name>
    <dbReference type="NCBI Taxonomy" id="1070528"/>
    <lineage>
        <taxon>unclassified sequences</taxon>
        <taxon>metagenomes</taxon>
        <taxon>organismal metagenomes</taxon>
    </lineage>
</organism>
<dbReference type="AlphaFoldDB" id="A0A6C0IFY8"/>
<proteinExistence type="predicted"/>
<accession>A0A6C0IFY8</accession>
<dbReference type="EMBL" id="MN740175">
    <property type="protein sequence ID" value="QHT92064.1"/>
    <property type="molecule type" value="Genomic_DNA"/>
</dbReference>